<evidence type="ECO:0000259" key="2">
    <source>
        <dbReference type="Pfam" id="PF07486"/>
    </source>
</evidence>
<dbReference type="GO" id="GO:0016787">
    <property type="term" value="F:hydrolase activity"/>
    <property type="evidence" value="ECO:0007669"/>
    <property type="project" value="UniProtKB-KW"/>
</dbReference>
<name>A0ABV7TI13_9RHOB</name>
<sequence length="216" mass="24305">MKNVFAAAWLASCCLLPTFGTAETAPSGEQTEIEKHARDGAPFRNYLGSRKPLEKDELEPLQVSYSRDWIDRLPNATGGEQFRCLAEALYFEARGEPVKGQFAVAEVILNRVESSQFPNTLCGVIRQGTGRKYQCQFTYTCDGRAETISERRAYERVAKVARMVIDGATQNALTDGATHYHTTHVNPRWAKVFAETARIGRHIFYRDNSYRTASLD</sequence>
<dbReference type="InterPro" id="IPR011105">
    <property type="entry name" value="Cell_wall_hydrolase_SleB"/>
</dbReference>
<keyword evidence="4" id="KW-1185">Reference proteome</keyword>
<feature type="chain" id="PRO_5046477189" evidence="1">
    <location>
        <begin position="23"/>
        <end position="216"/>
    </location>
</feature>
<feature type="signal peptide" evidence="1">
    <location>
        <begin position="1"/>
        <end position="22"/>
    </location>
</feature>
<protein>
    <submittedName>
        <fullName evidence="3">Cell wall hydrolase</fullName>
    </submittedName>
</protein>
<feature type="domain" description="Cell wall hydrolase SleB" evidence="2">
    <location>
        <begin position="95"/>
        <end position="205"/>
    </location>
</feature>
<evidence type="ECO:0000256" key="1">
    <source>
        <dbReference type="SAM" id="SignalP"/>
    </source>
</evidence>
<keyword evidence="1" id="KW-0732">Signal</keyword>
<dbReference type="InterPro" id="IPR042047">
    <property type="entry name" value="SleB_dom1"/>
</dbReference>
<dbReference type="Proteomes" id="UP001595629">
    <property type="component" value="Unassembled WGS sequence"/>
</dbReference>
<dbReference type="RefSeq" id="WP_386736506.1">
    <property type="nucleotide sequence ID" value="NZ_JBHRXI010000016.1"/>
</dbReference>
<keyword evidence="3" id="KW-0378">Hydrolase</keyword>
<dbReference type="EMBL" id="JBHRXI010000016">
    <property type="protein sequence ID" value="MFC3615252.1"/>
    <property type="molecule type" value="Genomic_DNA"/>
</dbReference>
<comment type="caution">
    <text evidence="3">The sequence shown here is derived from an EMBL/GenBank/DDBJ whole genome shotgun (WGS) entry which is preliminary data.</text>
</comment>
<evidence type="ECO:0000313" key="4">
    <source>
        <dbReference type="Proteomes" id="UP001595629"/>
    </source>
</evidence>
<accession>A0ABV7TI13</accession>
<gene>
    <name evidence="3" type="ORF">ACFORG_15925</name>
</gene>
<reference evidence="4" key="1">
    <citation type="journal article" date="2019" name="Int. J. Syst. Evol. Microbiol.">
        <title>The Global Catalogue of Microorganisms (GCM) 10K type strain sequencing project: providing services to taxonomists for standard genome sequencing and annotation.</title>
        <authorList>
            <consortium name="The Broad Institute Genomics Platform"/>
            <consortium name="The Broad Institute Genome Sequencing Center for Infectious Disease"/>
            <person name="Wu L."/>
            <person name="Ma J."/>
        </authorList>
    </citation>
    <scope>NUCLEOTIDE SEQUENCE [LARGE SCALE GENOMIC DNA]</scope>
    <source>
        <strain evidence="4">KCTC 42911</strain>
    </source>
</reference>
<evidence type="ECO:0000313" key="3">
    <source>
        <dbReference type="EMBL" id="MFC3615252.1"/>
    </source>
</evidence>
<proteinExistence type="predicted"/>
<dbReference type="Pfam" id="PF07486">
    <property type="entry name" value="Hydrolase_2"/>
    <property type="match status" value="1"/>
</dbReference>
<dbReference type="Gene3D" id="1.10.10.2520">
    <property type="entry name" value="Cell wall hydrolase SleB, domain 1"/>
    <property type="match status" value="1"/>
</dbReference>
<organism evidence="3 4">
    <name type="scientific">Lutimaribacter marinistellae</name>
    <dbReference type="NCBI Taxonomy" id="1820329"/>
    <lineage>
        <taxon>Bacteria</taxon>
        <taxon>Pseudomonadati</taxon>
        <taxon>Pseudomonadota</taxon>
        <taxon>Alphaproteobacteria</taxon>
        <taxon>Rhodobacterales</taxon>
        <taxon>Roseobacteraceae</taxon>
        <taxon>Lutimaribacter</taxon>
    </lineage>
</organism>